<keyword evidence="5" id="KW-0560">Oxidoreductase</keyword>
<feature type="domain" description="Acyl-CoA dehydrogenase/oxidase N-terminal" evidence="8">
    <location>
        <begin position="6"/>
        <end position="116"/>
    </location>
</feature>
<dbReference type="PANTHER" id="PTHR43884">
    <property type="entry name" value="ACYL-COA DEHYDROGENASE"/>
    <property type="match status" value="1"/>
</dbReference>
<dbReference type="Gene3D" id="1.20.140.10">
    <property type="entry name" value="Butyryl-CoA Dehydrogenase, subunit A, domain 3"/>
    <property type="match status" value="1"/>
</dbReference>
<dbReference type="Pfam" id="PF00441">
    <property type="entry name" value="Acyl-CoA_dh_1"/>
    <property type="match status" value="1"/>
</dbReference>
<evidence type="ECO:0000313" key="10">
    <source>
        <dbReference type="Proteomes" id="UP001139451"/>
    </source>
</evidence>
<reference evidence="9" key="1">
    <citation type="submission" date="2022-05" db="EMBL/GenBank/DDBJ databases">
        <title>Sphingomonas sp. strain MG17 Genome sequencing and assembly.</title>
        <authorList>
            <person name="Kim I."/>
        </authorList>
    </citation>
    <scope>NUCLEOTIDE SEQUENCE</scope>
    <source>
        <strain evidence="9">MG17</strain>
    </source>
</reference>
<dbReference type="GO" id="GO:0050660">
    <property type="term" value="F:flavin adenine dinucleotide binding"/>
    <property type="evidence" value="ECO:0007669"/>
    <property type="project" value="InterPro"/>
</dbReference>
<evidence type="ECO:0000256" key="5">
    <source>
        <dbReference type="ARBA" id="ARBA00023002"/>
    </source>
</evidence>
<evidence type="ECO:0000259" key="7">
    <source>
        <dbReference type="Pfam" id="PF00441"/>
    </source>
</evidence>
<dbReference type="InterPro" id="IPR009100">
    <property type="entry name" value="AcylCoA_DH/oxidase_NM_dom_sf"/>
</dbReference>
<evidence type="ECO:0000259" key="8">
    <source>
        <dbReference type="Pfam" id="PF02771"/>
    </source>
</evidence>
<keyword evidence="10" id="KW-1185">Reference proteome</keyword>
<dbReference type="GO" id="GO:0003995">
    <property type="term" value="F:acyl-CoA dehydrogenase activity"/>
    <property type="evidence" value="ECO:0007669"/>
    <property type="project" value="TreeGrafter"/>
</dbReference>
<dbReference type="RefSeq" id="WP_254293714.1">
    <property type="nucleotide sequence ID" value="NZ_JAMLDX010000009.1"/>
</dbReference>
<dbReference type="Proteomes" id="UP001139451">
    <property type="component" value="Unassembled WGS sequence"/>
</dbReference>
<dbReference type="InterPro" id="IPR037069">
    <property type="entry name" value="AcylCoA_DH/ox_N_sf"/>
</dbReference>
<dbReference type="SUPFAM" id="SSF47203">
    <property type="entry name" value="Acyl-CoA dehydrogenase C-terminal domain-like"/>
    <property type="match status" value="1"/>
</dbReference>
<dbReference type="InterPro" id="IPR036250">
    <property type="entry name" value="AcylCo_DH-like_C"/>
</dbReference>
<dbReference type="Gene3D" id="2.40.110.10">
    <property type="entry name" value="Butyryl-CoA Dehydrogenase, subunit A, domain 2"/>
    <property type="match status" value="1"/>
</dbReference>
<accession>A0A9X2HP92</accession>
<dbReference type="InterPro" id="IPR013786">
    <property type="entry name" value="AcylCoA_DH/ox_N"/>
</dbReference>
<dbReference type="EMBL" id="JAMLDX010000009">
    <property type="protein sequence ID" value="MCP3731269.1"/>
    <property type="molecule type" value="Genomic_DNA"/>
</dbReference>
<keyword evidence="3" id="KW-0285">Flavoprotein</keyword>
<gene>
    <name evidence="9" type="ORF">M9978_12610</name>
</gene>
<protein>
    <submittedName>
        <fullName evidence="9">Acyl-CoA dehydrogenase family protein</fullName>
    </submittedName>
</protein>
<dbReference type="AlphaFoldDB" id="A0A9X2HP92"/>
<evidence type="ECO:0000256" key="6">
    <source>
        <dbReference type="SAM" id="Coils"/>
    </source>
</evidence>
<evidence type="ECO:0000256" key="3">
    <source>
        <dbReference type="ARBA" id="ARBA00022630"/>
    </source>
</evidence>
<comment type="cofactor">
    <cofactor evidence="1">
        <name>FAD</name>
        <dbReference type="ChEBI" id="CHEBI:57692"/>
    </cofactor>
</comment>
<evidence type="ECO:0000256" key="4">
    <source>
        <dbReference type="ARBA" id="ARBA00022827"/>
    </source>
</evidence>
<feature type="domain" description="Acyl-CoA dehydrogenase/oxidase C-terminal" evidence="7">
    <location>
        <begin position="215"/>
        <end position="335"/>
    </location>
</feature>
<keyword evidence="4" id="KW-0274">FAD</keyword>
<organism evidence="9 10">
    <name type="scientific">Sphingomonas tagetis</name>
    <dbReference type="NCBI Taxonomy" id="2949092"/>
    <lineage>
        <taxon>Bacteria</taxon>
        <taxon>Pseudomonadati</taxon>
        <taxon>Pseudomonadota</taxon>
        <taxon>Alphaproteobacteria</taxon>
        <taxon>Sphingomonadales</taxon>
        <taxon>Sphingomonadaceae</taxon>
        <taxon>Sphingomonas</taxon>
    </lineage>
</organism>
<comment type="similarity">
    <text evidence="2">Belongs to the acyl-CoA dehydrogenase family.</text>
</comment>
<evidence type="ECO:0000313" key="9">
    <source>
        <dbReference type="EMBL" id="MCP3731269.1"/>
    </source>
</evidence>
<keyword evidence="6" id="KW-0175">Coiled coil</keyword>
<dbReference type="InterPro" id="IPR009075">
    <property type="entry name" value="AcylCo_DH/oxidase_C"/>
</dbReference>
<evidence type="ECO:0000256" key="1">
    <source>
        <dbReference type="ARBA" id="ARBA00001974"/>
    </source>
</evidence>
<comment type="caution">
    <text evidence="9">The sequence shown here is derived from an EMBL/GenBank/DDBJ whole genome shotgun (WGS) entry which is preliminary data.</text>
</comment>
<proteinExistence type="inferred from homology"/>
<dbReference type="Gene3D" id="1.10.540.10">
    <property type="entry name" value="Acyl-CoA dehydrogenase/oxidase, N-terminal domain"/>
    <property type="match status" value="1"/>
</dbReference>
<feature type="coiled-coil region" evidence="6">
    <location>
        <begin position="247"/>
        <end position="284"/>
    </location>
</feature>
<dbReference type="SUPFAM" id="SSF56645">
    <property type="entry name" value="Acyl-CoA dehydrogenase NM domain-like"/>
    <property type="match status" value="1"/>
</dbReference>
<sequence length="361" mass="37902">MNLELTDDQRMLKDMLDRLVADTGGVEAHRAAARMPRGWSPDMWREIVELGLPAMLLDEALGGLAGGGTELMIVGEALGRGLIAAPYLENGVLAAPILAAGDGDTAARALASLIDGSRSHALVTEGVTATGDRLSGAVRNVRGGDSADTLIVAAGDGIFIVPADAEGLRREGYPVHGGGRAANLHFDAVAATRILTGEAARKAVAAAEARRITYLAAMALGLASHALDTTIDYLNTRVQFGQPLGANQSLQHRAAEMYVELEQLRSATILAACMLDEADQLERERVMVAVAATVARTTRFIAQQAVQLHGGIGVTDEHVIGHCFLNLTAITIALGGVDANVTRLSDLGGFVSREPYWEAAR</sequence>
<dbReference type="Pfam" id="PF02771">
    <property type="entry name" value="Acyl-CoA_dh_N"/>
    <property type="match status" value="1"/>
</dbReference>
<name>A0A9X2HP92_9SPHN</name>
<dbReference type="PANTHER" id="PTHR43884:SF20">
    <property type="entry name" value="ACYL-COA DEHYDROGENASE FADE28"/>
    <property type="match status" value="1"/>
</dbReference>
<evidence type="ECO:0000256" key="2">
    <source>
        <dbReference type="ARBA" id="ARBA00009347"/>
    </source>
</evidence>
<dbReference type="CDD" id="cd00567">
    <property type="entry name" value="ACAD"/>
    <property type="match status" value="1"/>
</dbReference>
<dbReference type="InterPro" id="IPR046373">
    <property type="entry name" value="Acyl-CoA_Oxase/DH_mid-dom_sf"/>
</dbReference>